<dbReference type="Proteomes" id="UP000279236">
    <property type="component" value="Unassembled WGS sequence"/>
</dbReference>
<dbReference type="STRING" id="105984.A0A427Y6M5"/>
<dbReference type="Pfam" id="PF16854">
    <property type="entry name" value="VPS53_C"/>
    <property type="match status" value="1"/>
</dbReference>
<comment type="similarity">
    <text evidence="3">Belongs to the VPS53 family.</text>
</comment>
<evidence type="ECO:0000256" key="7">
    <source>
        <dbReference type="SAM" id="Coils"/>
    </source>
</evidence>
<keyword evidence="12" id="KW-1185">Reference proteome</keyword>
<evidence type="ECO:0000256" key="3">
    <source>
        <dbReference type="ARBA" id="ARBA00008628"/>
    </source>
</evidence>
<feature type="domain" description="Vps53 N-terminal" evidence="9">
    <location>
        <begin position="16"/>
        <end position="376"/>
    </location>
</feature>
<feature type="coiled-coil region" evidence="7">
    <location>
        <begin position="36"/>
        <end position="93"/>
    </location>
</feature>
<evidence type="ECO:0000256" key="2">
    <source>
        <dbReference type="ARBA" id="ARBA00004481"/>
    </source>
</evidence>
<accession>A0A427Y6M5</accession>
<proteinExistence type="inferred from homology"/>
<dbReference type="FunFam" id="1.10.357.110:FF:000004">
    <property type="entry name" value="Vacuolar-sorting protein 53 long isoform"/>
    <property type="match status" value="1"/>
</dbReference>
<dbReference type="GeneID" id="39589555"/>
<evidence type="ECO:0000259" key="9">
    <source>
        <dbReference type="Pfam" id="PF04100"/>
    </source>
</evidence>
<gene>
    <name evidence="11" type="primary">VPS53</name>
    <name evidence="11" type="ORF">EHS24_005012</name>
</gene>
<dbReference type="InterPro" id="IPR039766">
    <property type="entry name" value="Vps53"/>
</dbReference>
<dbReference type="InterPro" id="IPR007234">
    <property type="entry name" value="Vps53_N"/>
</dbReference>
<feature type="compositionally biased region" description="Basic and acidic residues" evidence="8">
    <location>
        <begin position="782"/>
        <end position="794"/>
    </location>
</feature>
<dbReference type="Pfam" id="PF04100">
    <property type="entry name" value="Vps53_N"/>
    <property type="match status" value="1"/>
</dbReference>
<dbReference type="RefSeq" id="XP_028479526.1">
    <property type="nucleotide sequence ID" value="XM_028620554.1"/>
</dbReference>
<sequence length="812" mass="90625">MAQVDVAGSMAVTQAMARLASDFSDSTALSHHQQIHARLQLEILDVREEVARLKGELRRDQDPARMGHIQRQIGHLMQQINAIREKAAEAEAIVKAITSDIQRLDVAKRNLTRTMQTIERWGMLKHAHQQLRELVPTKRYKETASSLSAVMQLLEPLRPLTTVSEVAAVFKAAESDRKAVQEKVNVEMETFFRNDPNHPPDLRIVAESCLVIEVLGGDYRKHIIERYLQLQLAEYRRIFRSTDEAGQLDNVPRRYAWFRRVLKQHDEEHAALFPASWEVTRLLVASFAEQTRVDLANVLGKAVPNVGVLLDALQATLDFEGAFSRRFAMPFEDVTVNSISPSSSSSKWTISSIFDTHFGVYVDAQDKAIADMLSQYRGARSRSSLEGVMIETEDNAGPAVLPSSTELFYVYGQTLDQCSKYTSGDAMVKLGKVFGKWLKVYCDDVLLSSMKKSDVRKSFEGRGSGVQLQDVKNACLVLNTAEYCLNTSVQLEERLKDKVRGDLRDQVSFQEERDGFTSCMATCITNLLRELETACDPAFAAILKTPWRDLENVSGRSAYVVDLVSSIKEVAECVRTRIESKKYIRNFADKTVGLVITRFTQSVVKSRPLRKIGAEQILLDVQAVKACLLDLPEPHPENSVNGYTKYVTKNTGQLETMLKVVLAPDEVPEGFVQNYCLLIGDRSFTNFQKILDLKGTPRGDQQKLVDIFLSVTSTKDDLADTSFLTGLDMDPGSDKSAAAAAHAFPAANNNVIPVAALFSPTLPSGSGGVLPSLLNRSSTDNHSPDPNRTETPRTFGEFRRLVQFATRRDTYT</sequence>
<keyword evidence="7" id="KW-0175">Coiled coil</keyword>
<protein>
    <submittedName>
        <fullName evidence="11">Vacuolar protein sorting-associated protein 53</fullName>
    </submittedName>
</protein>
<dbReference type="PANTHER" id="PTHR12820:SF0">
    <property type="entry name" value="VACUOLAR PROTEIN SORTING-ASSOCIATED PROTEIN 53 HOMOLOG"/>
    <property type="match status" value="1"/>
</dbReference>
<evidence type="ECO:0000313" key="11">
    <source>
        <dbReference type="EMBL" id="RSH86741.1"/>
    </source>
</evidence>
<dbReference type="EMBL" id="RSCE01000002">
    <property type="protein sequence ID" value="RSH86741.1"/>
    <property type="molecule type" value="Genomic_DNA"/>
</dbReference>
<comment type="subcellular location">
    <subcellularLocation>
        <location evidence="2">Endosome membrane</location>
        <topology evidence="2">Peripheral membrane protein</topology>
    </subcellularLocation>
    <subcellularLocation>
        <location evidence="1">Golgi apparatus</location>
        <location evidence="1">trans-Golgi network membrane</location>
        <topology evidence="1">Peripheral membrane protein</topology>
    </subcellularLocation>
</comment>
<name>A0A427Y6M5_9TREE</name>
<keyword evidence="5" id="KW-0333">Golgi apparatus</keyword>
<comment type="caution">
    <text evidence="11">The sequence shown here is derived from an EMBL/GenBank/DDBJ whole genome shotgun (WGS) entry which is preliminary data.</text>
</comment>
<dbReference type="GO" id="GO:0000938">
    <property type="term" value="C:GARP complex"/>
    <property type="evidence" value="ECO:0007669"/>
    <property type="project" value="InterPro"/>
</dbReference>
<dbReference type="GO" id="GO:0010008">
    <property type="term" value="C:endosome membrane"/>
    <property type="evidence" value="ECO:0007669"/>
    <property type="project" value="UniProtKB-SubCell"/>
</dbReference>
<feature type="domain" description="Vps53 C-terminal" evidence="10">
    <location>
        <begin position="615"/>
        <end position="696"/>
    </location>
</feature>
<dbReference type="InterPro" id="IPR038260">
    <property type="entry name" value="Vps53_C_sf"/>
</dbReference>
<evidence type="ECO:0000256" key="4">
    <source>
        <dbReference type="ARBA" id="ARBA00022753"/>
    </source>
</evidence>
<dbReference type="GO" id="GO:0005829">
    <property type="term" value="C:cytosol"/>
    <property type="evidence" value="ECO:0007669"/>
    <property type="project" value="GOC"/>
</dbReference>
<feature type="region of interest" description="Disordered" evidence="8">
    <location>
        <begin position="769"/>
        <end position="794"/>
    </location>
</feature>
<dbReference type="Gene3D" id="1.10.357.110">
    <property type="entry name" value="Vacuolar protein sorting-associated protein 53, C-terminus"/>
    <property type="match status" value="1"/>
</dbReference>
<evidence type="ECO:0000256" key="5">
    <source>
        <dbReference type="ARBA" id="ARBA00023034"/>
    </source>
</evidence>
<evidence type="ECO:0000256" key="1">
    <source>
        <dbReference type="ARBA" id="ARBA00004150"/>
    </source>
</evidence>
<dbReference type="GO" id="GO:0042147">
    <property type="term" value="P:retrograde transport, endosome to Golgi"/>
    <property type="evidence" value="ECO:0007669"/>
    <property type="project" value="InterPro"/>
</dbReference>
<organism evidence="11 12">
    <name type="scientific">Apiotrichum porosum</name>
    <dbReference type="NCBI Taxonomy" id="105984"/>
    <lineage>
        <taxon>Eukaryota</taxon>
        <taxon>Fungi</taxon>
        <taxon>Dikarya</taxon>
        <taxon>Basidiomycota</taxon>
        <taxon>Agaricomycotina</taxon>
        <taxon>Tremellomycetes</taxon>
        <taxon>Trichosporonales</taxon>
        <taxon>Trichosporonaceae</taxon>
        <taxon>Apiotrichum</taxon>
    </lineage>
</organism>
<evidence type="ECO:0000259" key="10">
    <source>
        <dbReference type="Pfam" id="PF16854"/>
    </source>
</evidence>
<dbReference type="AlphaFoldDB" id="A0A427Y6M5"/>
<dbReference type="PANTHER" id="PTHR12820">
    <property type="entry name" value="VACUOLAR SORTING PROTEIN 53"/>
    <property type="match status" value="1"/>
</dbReference>
<dbReference type="OrthoDB" id="10261632at2759"/>
<evidence type="ECO:0000256" key="8">
    <source>
        <dbReference type="SAM" id="MobiDB-lite"/>
    </source>
</evidence>
<keyword evidence="4" id="KW-0967">Endosome</keyword>
<reference evidence="11 12" key="1">
    <citation type="submission" date="2018-11" db="EMBL/GenBank/DDBJ databases">
        <title>Genome sequence of Apiotrichum porosum DSM 27194.</title>
        <authorList>
            <person name="Aliyu H."/>
            <person name="Gorte O."/>
            <person name="Ochsenreither K."/>
        </authorList>
    </citation>
    <scope>NUCLEOTIDE SEQUENCE [LARGE SCALE GENOMIC DNA]</scope>
    <source>
        <strain evidence="11 12">DSM 27194</strain>
    </source>
</reference>
<keyword evidence="6" id="KW-0472">Membrane</keyword>
<dbReference type="InterPro" id="IPR031745">
    <property type="entry name" value="Vps53_C"/>
</dbReference>
<evidence type="ECO:0000256" key="6">
    <source>
        <dbReference type="ARBA" id="ARBA00023136"/>
    </source>
</evidence>
<evidence type="ECO:0000313" key="12">
    <source>
        <dbReference type="Proteomes" id="UP000279236"/>
    </source>
</evidence>